<dbReference type="PANTHER" id="PTHR46280">
    <property type="entry name" value="PLECKSTRIN HOMOLOGY DOMAIN-CONTAINING FAMILY F MEMBER 2-RELATED"/>
    <property type="match status" value="1"/>
</dbReference>
<dbReference type="AlphaFoldDB" id="A0AAV1TLI3"/>
<dbReference type="Gene3D" id="3.30.40.10">
    <property type="entry name" value="Zinc/RING finger domain, C3HC4 (zinc finger)"/>
    <property type="match status" value="1"/>
</dbReference>
<evidence type="ECO:0000313" key="9">
    <source>
        <dbReference type="Proteomes" id="UP001162060"/>
    </source>
</evidence>
<comment type="caution">
    <text evidence="8">The sequence shown here is derived from an EMBL/GenBank/DDBJ whole genome shotgun (WGS) entry which is preliminary data.</text>
</comment>
<keyword evidence="2 4" id="KW-0863">Zinc-finger</keyword>
<dbReference type="InterPro" id="IPR035927">
    <property type="entry name" value="DUSP-like_sf"/>
</dbReference>
<sequence length="648" mass="69526">MSHAPSAPHSRPERAGSVDKPSSLFRRFQGKKSSSTGSSSCHSNSNNNNNSSSSYCPTAMESLASSQPPPRHLHRRMLSRDRRRPMVIYYSPTPAADSTESASNSCTSSCGGMFTDGELSDDDSPRSRRGIKDGDDRFDADSRVPDFAASTGSRDTTTSRHRGPGGALSRMSQSFGRASERLDSGAEGRREFRRAVRQSAKYDVAWREDDESACCKMCFAMFTKLSRRRHHCRVCGELVCGGCSQDLVALTDKFPAPRRACVACCSLLQAMARAGDDRVKVVESDGASAAAFTRHHHSAPAAAATCHSPSMPTPTATPRYRDRLTEVHRVMAAGQLSRRRASAEKKMFVINSRWLRRWMAFTSSASSSDARCSLDYGFSTDMSISSPRNVDTASEGSAPGPIDNMSLLELCRGKLMRRPGLVRDEAFSGDATSAGEDADFQLISPEVWEVFQRLYGGAPAISVNLTCADPMAWIIDVSGLLAAGANANGTKIQVPPAVERALTARHKVGIEVASVRDGSSRGRTPAGSGSHRSVDSRCTSSKKKPQPPKSPAETVTSSSSSSSLSEEKECTPTRSGKMQLEDLESDVAALSIDVIKAPSEDDDDVRATTSARSPTAALAASAFAVAMKQARLNAQKAIDDRASRVIAA</sequence>
<evidence type="ECO:0000256" key="5">
    <source>
        <dbReference type="SAM" id="MobiDB-lite"/>
    </source>
</evidence>
<feature type="compositionally biased region" description="Basic residues" evidence="5">
    <location>
        <begin position="71"/>
        <end position="85"/>
    </location>
</feature>
<feature type="region of interest" description="Disordered" evidence="5">
    <location>
        <begin position="513"/>
        <end position="577"/>
    </location>
</feature>
<evidence type="ECO:0000256" key="2">
    <source>
        <dbReference type="ARBA" id="ARBA00022771"/>
    </source>
</evidence>
<evidence type="ECO:0000259" key="6">
    <source>
        <dbReference type="PROSITE" id="PS50178"/>
    </source>
</evidence>
<reference evidence="8" key="1">
    <citation type="submission" date="2024-01" db="EMBL/GenBank/DDBJ databases">
        <authorList>
            <person name="Webb A."/>
        </authorList>
    </citation>
    <scope>NUCLEOTIDE SEQUENCE</scope>
    <source>
        <strain evidence="8">Pm1</strain>
    </source>
</reference>
<name>A0AAV1TLI3_9STRA</name>
<keyword evidence="3" id="KW-0862">Zinc</keyword>
<evidence type="ECO:0000256" key="1">
    <source>
        <dbReference type="ARBA" id="ARBA00022723"/>
    </source>
</evidence>
<keyword evidence="1" id="KW-0479">Metal-binding</keyword>
<dbReference type="SMART" id="SM00695">
    <property type="entry name" value="DUSP"/>
    <property type="match status" value="1"/>
</dbReference>
<accession>A0AAV1TLI3</accession>
<dbReference type="PROSITE" id="PS50178">
    <property type="entry name" value="ZF_FYVE"/>
    <property type="match status" value="1"/>
</dbReference>
<feature type="compositionally biased region" description="Basic and acidic residues" evidence="5">
    <location>
        <begin position="178"/>
        <end position="189"/>
    </location>
</feature>
<dbReference type="GO" id="GO:0035091">
    <property type="term" value="F:phosphatidylinositol binding"/>
    <property type="evidence" value="ECO:0007669"/>
    <property type="project" value="TreeGrafter"/>
</dbReference>
<dbReference type="GO" id="GO:0008333">
    <property type="term" value="P:endosome to lysosome transport"/>
    <property type="evidence" value="ECO:0007669"/>
    <property type="project" value="TreeGrafter"/>
</dbReference>
<dbReference type="GO" id="GO:0004843">
    <property type="term" value="F:cysteine-type deubiquitinase activity"/>
    <property type="evidence" value="ECO:0007669"/>
    <property type="project" value="InterPro"/>
</dbReference>
<dbReference type="InterPro" id="IPR006615">
    <property type="entry name" value="Pept_C19_DUSP"/>
</dbReference>
<dbReference type="SUPFAM" id="SSF143791">
    <property type="entry name" value="DUSP-like"/>
    <property type="match status" value="1"/>
</dbReference>
<dbReference type="EMBL" id="CAKLBY020000065">
    <property type="protein sequence ID" value="CAK7922356.1"/>
    <property type="molecule type" value="Genomic_DNA"/>
</dbReference>
<dbReference type="GO" id="GO:0005769">
    <property type="term" value="C:early endosome"/>
    <property type="evidence" value="ECO:0007669"/>
    <property type="project" value="TreeGrafter"/>
</dbReference>
<dbReference type="GO" id="GO:0008270">
    <property type="term" value="F:zinc ion binding"/>
    <property type="evidence" value="ECO:0007669"/>
    <property type="project" value="UniProtKB-KW"/>
</dbReference>
<dbReference type="SUPFAM" id="SSF57903">
    <property type="entry name" value="FYVE/PHD zinc finger"/>
    <property type="match status" value="1"/>
</dbReference>
<feature type="region of interest" description="Disordered" evidence="5">
    <location>
        <begin position="1"/>
        <end position="189"/>
    </location>
</feature>
<organism evidence="8 9">
    <name type="scientific">Peronospora matthiolae</name>
    <dbReference type="NCBI Taxonomy" id="2874970"/>
    <lineage>
        <taxon>Eukaryota</taxon>
        <taxon>Sar</taxon>
        <taxon>Stramenopiles</taxon>
        <taxon>Oomycota</taxon>
        <taxon>Peronosporomycetes</taxon>
        <taxon>Peronosporales</taxon>
        <taxon>Peronosporaceae</taxon>
        <taxon>Peronospora</taxon>
    </lineage>
</organism>
<dbReference type="PROSITE" id="PS51283">
    <property type="entry name" value="DUSP"/>
    <property type="match status" value="1"/>
</dbReference>
<gene>
    <name evidence="8" type="ORF">PM001_LOCUS7586</name>
</gene>
<proteinExistence type="predicted"/>
<dbReference type="GO" id="GO:0007032">
    <property type="term" value="P:endosome organization"/>
    <property type="evidence" value="ECO:0007669"/>
    <property type="project" value="TreeGrafter"/>
</dbReference>
<dbReference type="InterPro" id="IPR011011">
    <property type="entry name" value="Znf_FYVE_PHD"/>
</dbReference>
<dbReference type="SMART" id="SM00064">
    <property type="entry name" value="FYVE"/>
    <property type="match status" value="1"/>
</dbReference>
<feature type="domain" description="FYVE-type" evidence="6">
    <location>
        <begin position="209"/>
        <end position="269"/>
    </location>
</feature>
<evidence type="ECO:0000259" key="7">
    <source>
        <dbReference type="PROSITE" id="PS51283"/>
    </source>
</evidence>
<dbReference type="InterPro" id="IPR013083">
    <property type="entry name" value="Znf_RING/FYVE/PHD"/>
</dbReference>
<dbReference type="InterPro" id="IPR000306">
    <property type="entry name" value="Znf_FYVE"/>
</dbReference>
<evidence type="ECO:0008006" key="10">
    <source>
        <dbReference type="Google" id="ProtNLM"/>
    </source>
</evidence>
<dbReference type="Pfam" id="PF01363">
    <property type="entry name" value="FYVE"/>
    <property type="match status" value="1"/>
</dbReference>
<dbReference type="Proteomes" id="UP001162060">
    <property type="component" value="Unassembled WGS sequence"/>
</dbReference>
<dbReference type="Gene3D" id="3.30.2230.10">
    <property type="entry name" value="DUSP-like"/>
    <property type="match status" value="1"/>
</dbReference>
<feature type="domain" description="DUSP" evidence="7">
    <location>
        <begin position="318"/>
        <end position="466"/>
    </location>
</feature>
<dbReference type="InterPro" id="IPR017455">
    <property type="entry name" value="Znf_FYVE-rel"/>
</dbReference>
<dbReference type="InterPro" id="IPR051765">
    <property type="entry name" value="PH_domain-containing_F"/>
</dbReference>
<dbReference type="PANTHER" id="PTHR46280:SF3">
    <property type="entry name" value="PLECKSTRIN HOMOLOGY DOMAIN-CONTAINING FAMILY F MEMBER 1 HOMOLOG"/>
    <property type="match status" value="1"/>
</dbReference>
<protein>
    <recommendedName>
        <fullName evidence="10">FYVE-type domain-containing protein</fullName>
    </recommendedName>
</protein>
<feature type="compositionally biased region" description="Low complexity" evidence="5">
    <location>
        <begin position="98"/>
        <end position="110"/>
    </location>
</feature>
<feature type="compositionally biased region" description="Basic and acidic residues" evidence="5">
    <location>
        <begin position="123"/>
        <end position="144"/>
    </location>
</feature>
<evidence type="ECO:0000256" key="3">
    <source>
        <dbReference type="ARBA" id="ARBA00022833"/>
    </source>
</evidence>
<evidence type="ECO:0000313" key="8">
    <source>
        <dbReference type="EMBL" id="CAK7922356.1"/>
    </source>
</evidence>
<evidence type="ECO:0000256" key="4">
    <source>
        <dbReference type="PROSITE-ProRule" id="PRU00091"/>
    </source>
</evidence>
<feature type="compositionally biased region" description="Low complexity" evidence="5">
    <location>
        <begin position="33"/>
        <end position="54"/>
    </location>
</feature>
<dbReference type="Pfam" id="PF06337">
    <property type="entry name" value="DUSP"/>
    <property type="match status" value="1"/>
</dbReference>